<dbReference type="PANTHER" id="PTHR33823:SF4">
    <property type="entry name" value="GENERAL STRESS PROTEIN 16O"/>
    <property type="match status" value="1"/>
</dbReference>
<evidence type="ECO:0000256" key="1">
    <source>
        <dbReference type="PROSITE-ProRule" id="PRU00510"/>
    </source>
</evidence>
<dbReference type="InterPro" id="IPR037187">
    <property type="entry name" value="DnaK_N"/>
</dbReference>
<comment type="caution">
    <text evidence="3">The sequence shown here is derived from an EMBL/GenBank/DDBJ whole genome shotgun (WGS) entry which is preliminary data.</text>
</comment>
<proteinExistence type="predicted"/>
<organism evidence="3 4">
    <name type="scientific">Candidatus Lloydbacteria bacterium RIFCSPHIGHO2_01_FULL_41_20</name>
    <dbReference type="NCBI Taxonomy" id="1798657"/>
    <lineage>
        <taxon>Bacteria</taxon>
        <taxon>Candidatus Lloydiibacteriota</taxon>
    </lineage>
</organism>
<name>A0A1G2CRV0_9BACT</name>
<dbReference type="AlphaFoldDB" id="A0A1G2CRV0"/>
<evidence type="ECO:0000313" key="4">
    <source>
        <dbReference type="Proteomes" id="UP000178841"/>
    </source>
</evidence>
<dbReference type="PANTHER" id="PTHR33823">
    <property type="entry name" value="RNA POLYMERASE-BINDING TRANSCRIPTION FACTOR DKSA-RELATED"/>
    <property type="match status" value="1"/>
</dbReference>
<reference evidence="3 4" key="1">
    <citation type="journal article" date="2016" name="Nat. Commun.">
        <title>Thousands of microbial genomes shed light on interconnected biogeochemical processes in an aquifer system.</title>
        <authorList>
            <person name="Anantharaman K."/>
            <person name="Brown C.T."/>
            <person name="Hug L.A."/>
            <person name="Sharon I."/>
            <person name="Castelle C.J."/>
            <person name="Probst A.J."/>
            <person name="Thomas B.C."/>
            <person name="Singh A."/>
            <person name="Wilkins M.J."/>
            <person name="Karaoz U."/>
            <person name="Brodie E.L."/>
            <person name="Williams K.H."/>
            <person name="Hubbard S.S."/>
            <person name="Banfield J.F."/>
        </authorList>
    </citation>
    <scope>NUCLEOTIDE SEQUENCE [LARGE SCALE GENOMIC DNA]</scope>
</reference>
<dbReference type="Proteomes" id="UP000178841">
    <property type="component" value="Unassembled WGS sequence"/>
</dbReference>
<evidence type="ECO:0000256" key="2">
    <source>
        <dbReference type="SAM" id="MobiDB-lite"/>
    </source>
</evidence>
<dbReference type="PROSITE" id="PS51128">
    <property type="entry name" value="ZF_DKSA_2"/>
    <property type="match status" value="1"/>
</dbReference>
<protein>
    <submittedName>
        <fullName evidence="3">Uncharacterized protein</fullName>
    </submittedName>
</protein>
<accession>A0A1G2CRV0</accession>
<feature type="compositionally biased region" description="Basic and acidic residues" evidence="2">
    <location>
        <begin position="22"/>
        <end position="37"/>
    </location>
</feature>
<dbReference type="Gene3D" id="1.20.120.910">
    <property type="entry name" value="DksA, coiled-coil domain"/>
    <property type="match status" value="1"/>
</dbReference>
<evidence type="ECO:0000313" key="3">
    <source>
        <dbReference type="EMBL" id="OGZ03977.1"/>
    </source>
</evidence>
<sequence length="119" mass="13345">MALNIEHFRKILEKEKQKLEKELSSLGRRTPENKSDWEATPSDLNIPDADKNETADRIEDFEEKFATEGELEASLSDITNALSNIEKGTYGLCEVDGGPIEDIRLEANPSARTCLAHLK</sequence>
<dbReference type="STRING" id="1798657.A2648_00015"/>
<dbReference type="EMBL" id="MHLH01000012">
    <property type="protein sequence ID" value="OGZ03977.1"/>
    <property type="molecule type" value="Genomic_DNA"/>
</dbReference>
<feature type="zinc finger region" description="dksA C4-type" evidence="1">
    <location>
        <begin position="93"/>
        <end position="117"/>
    </location>
</feature>
<gene>
    <name evidence="3" type="ORF">A2648_00015</name>
</gene>
<feature type="region of interest" description="Disordered" evidence="2">
    <location>
        <begin position="22"/>
        <end position="53"/>
    </location>
</feature>
<dbReference type="SUPFAM" id="SSF109635">
    <property type="entry name" value="DnaK suppressor protein DksA, alpha-hairpin domain"/>
    <property type="match status" value="1"/>
</dbReference>